<name>A0ABW3CSZ8_9ACTN</name>
<proteinExistence type="predicted"/>
<sequence length="190" mass="21632">MSYGIMPYAVNINVLRSPHTYTSDPDDFLAWIQERHCKDNDYGPTRESMREMFFGEPLTGAEGHVYGYTLKALCETFGAMLPNANWYPVRMRWFDAVQDALTQIGVRFDPTDLIYSGSPIPLPPIEDFPSIGHLRRDEAIPLGEALDAADISLISDENLTESIRELHGWLKQCSNAETEMDSYDLVCFYH</sequence>
<evidence type="ECO:0000259" key="1">
    <source>
        <dbReference type="Pfam" id="PF24740"/>
    </source>
</evidence>
<feature type="domain" description="DUF7691" evidence="1">
    <location>
        <begin position="1"/>
        <end position="190"/>
    </location>
</feature>
<organism evidence="2 3">
    <name type="scientific">Actinomadura adrarensis</name>
    <dbReference type="NCBI Taxonomy" id="1819600"/>
    <lineage>
        <taxon>Bacteria</taxon>
        <taxon>Bacillati</taxon>
        <taxon>Actinomycetota</taxon>
        <taxon>Actinomycetes</taxon>
        <taxon>Streptosporangiales</taxon>
        <taxon>Thermomonosporaceae</taxon>
        <taxon>Actinomadura</taxon>
    </lineage>
</organism>
<keyword evidence="3" id="KW-1185">Reference proteome</keyword>
<dbReference type="Proteomes" id="UP001597083">
    <property type="component" value="Unassembled WGS sequence"/>
</dbReference>
<gene>
    <name evidence="2" type="ORF">ACFQ07_33050</name>
</gene>
<accession>A0ABW3CSZ8</accession>
<evidence type="ECO:0000313" key="3">
    <source>
        <dbReference type="Proteomes" id="UP001597083"/>
    </source>
</evidence>
<dbReference type="EMBL" id="JBHTIR010004351">
    <property type="protein sequence ID" value="MFD0857082.1"/>
    <property type="molecule type" value="Genomic_DNA"/>
</dbReference>
<dbReference type="InterPro" id="IPR056108">
    <property type="entry name" value="DUF7691"/>
</dbReference>
<protein>
    <recommendedName>
        <fullName evidence="1">DUF7691 domain-containing protein</fullName>
    </recommendedName>
</protein>
<reference evidence="3" key="1">
    <citation type="journal article" date="2019" name="Int. J. Syst. Evol. Microbiol.">
        <title>The Global Catalogue of Microorganisms (GCM) 10K type strain sequencing project: providing services to taxonomists for standard genome sequencing and annotation.</title>
        <authorList>
            <consortium name="The Broad Institute Genomics Platform"/>
            <consortium name="The Broad Institute Genome Sequencing Center for Infectious Disease"/>
            <person name="Wu L."/>
            <person name="Ma J."/>
        </authorList>
    </citation>
    <scope>NUCLEOTIDE SEQUENCE [LARGE SCALE GENOMIC DNA]</scope>
    <source>
        <strain evidence="3">JCM 31696</strain>
    </source>
</reference>
<dbReference type="Pfam" id="PF24740">
    <property type="entry name" value="DUF7691"/>
    <property type="match status" value="1"/>
</dbReference>
<comment type="caution">
    <text evidence="2">The sequence shown here is derived from an EMBL/GenBank/DDBJ whole genome shotgun (WGS) entry which is preliminary data.</text>
</comment>
<evidence type="ECO:0000313" key="2">
    <source>
        <dbReference type="EMBL" id="MFD0857082.1"/>
    </source>
</evidence>